<dbReference type="Proteomes" id="UP000233100">
    <property type="component" value="Chromosome 11"/>
</dbReference>
<evidence type="ECO:0000313" key="2">
    <source>
        <dbReference type="Proteomes" id="UP000233100"/>
    </source>
</evidence>
<reference evidence="1" key="3">
    <citation type="submission" date="2025-09" db="UniProtKB">
        <authorList>
            <consortium name="Ensembl"/>
        </authorList>
    </citation>
    <scope>IDENTIFICATION</scope>
</reference>
<accession>A0A7N9CPB0</accession>
<dbReference type="GeneTree" id="ENSGT00940000164709"/>
<keyword evidence="2" id="KW-1185">Reference proteome</keyword>
<dbReference type="PANTHER" id="PTHR46254:SF3">
    <property type="entry name" value="SECRETED PROTEIN"/>
    <property type="match status" value="1"/>
</dbReference>
<proteinExistence type="predicted"/>
<dbReference type="PANTHER" id="PTHR46254">
    <property type="entry name" value="PROTEIN GVQW1-RELATED"/>
    <property type="match status" value="1"/>
</dbReference>
<dbReference type="PRINTS" id="PR02045">
    <property type="entry name" value="F138DOMAIN"/>
</dbReference>
<protein>
    <submittedName>
        <fullName evidence="1">Uncharacterized protein</fullName>
    </submittedName>
</protein>
<dbReference type="AlphaFoldDB" id="A0A7N9CPB0"/>
<sequence length="115" mass="12670">FSCLGLPSSWDYRHLPPRPANFCIFLVQTGFRHVGQASPKFLAASDPPASVSQSAGITGISHHTWPKPPHPANFFKRQGLTVLPRLQCRGHSQSQLQCTLSPQTFGLEQSSYLTL</sequence>
<reference evidence="1" key="2">
    <citation type="submission" date="2025-08" db="UniProtKB">
        <authorList>
            <consortium name="Ensembl"/>
        </authorList>
    </citation>
    <scope>IDENTIFICATION</scope>
</reference>
<name>A0A7N9CPB0_MACFA</name>
<dbReference type="Ensembl" id="ENSMFAT00000075570.1">
    <property type="protein sequence ID" value="ENSMFAP00000050908.1"/>
    <property type="gene ID" value="ENSMFAG00000062359.1"/>
</dbReference>
<reference evidence="1 2" key="1">
    <citation type="submission" date="2013-03" db="EMBL/GenBank/DDBJ databases">
        <authorList>
            <person name="Warren W."/>
            <person name="Wilson R.K."/>
        </authorList>
    </citation>
    <scope>NUCLEOTIDE SEQUENCE</scope>
</reference>
<organism evidence="1 2">
    <name type="scientific">Macaca fascicularis</name>
    <name type="common">Crab-eating macaque</name>
    <name type="synonym">Cynomolgus monkey</name>
    <dbReference type="NCBI Taxonomy" id="9541"/>
    <lineage>
        <taxon>Eukaryota</taxon>
        <taxon>Metazoa</taxon>
        <taxon>Chordata</taxon>
        <taxon>Craniata</taxon>
        <taxon>Vertebrata</taxon>
        <taxon>Euteleostomi</taxon>
        <taxon>Mammalia</taxon>
        <taxon>Eutheria</taxon>
        <taxon>Euarchontoglires</taxon>
        <taxon>Primates</taxon>
        <taxon>Haplorrhini</taxon>
        <taxon>Catarrhini</taxon>
        <taxon>Cercopithecidae</taxon>
        <taxon>Cercopithecinae</taxon>
        <taxon>Macaca</taxon>
    </lineage>
</organism>
<evidence type="ECO:0000313" key="1">
    <source>
        <dbReference type="Ensembl" id="ENSMFAP00000050908.1"/>
    </source>
</evidence>